<comment type="caution">
    <text evidence="1">The sequence shown here is derived from an EMBL/GenBank/DDBJ whole genome shotgun (WGS) entry which is preliminary data.</text>
</comment>
<sequence length="146" mass="16351">MDMATPAASEIRSLYKEFSLSLSWGFKKALFLEKGRIQELGMFTWRKKGSSQIIPDPVFQEFHLTCSLDSMNSTLFIPQNPKNSTQLFLKIPKNSTQLIPKSEFQEFHPDPSQLIPAGLEFPENSLGVAKGGVGSPWDGGIGMRWD</sequence>
<proteinExistence type="predicted"/>
<reference evidence="1" key="1">
    <citation type="submission" date="2019-04" db="EMBL/GenBank/DDBJ databases">
        <title>Genome assembly of Zosterops borbonicus 15179.</title>
        <authorList>
            <person name="Leroy T."/>
            <person name="Anselmetti Y."/>
            <person name="Tilak M.-K."/>
            <person name="Nabholz B."/>
        </authorList>
    </citation>
    <scope>NUCLEOTIDE SEQUENCE</scope>
    <source>
        <strain evidence="1">HGM_15179</strain>
        <tissue evidence="1">Muscle</tissue>
    </source>
</reference>
<keyword evidence="2" id="KW-1185">Reference proteome</keyword>
<protein>
    <submittedName>
        <fullName evidence="1">Uncharacterized protein</fullName>
    </submittedName>
</protein>
<evidence type="ECO:0000313" key="2">
    <source>
        <dbReference type="Proteomes" id="UP000796761"/>
    </source>
</evidence>
<accession>A0A8K1FZ69</accession>
<dbReference type="Proteomes" id="UP000796761">
    <property type="component" value="Unassembled WGS sequence"/>
</dbReference>
<dbReference type="EMBL" id="SWJQ01001256">
    <property type="protein sequence ID" value="TRZ08742.1"/>
    <property type="molecule type" value="Genomic_DNA"/>
</dbReference>
<dbReference type="AlphaFoldDB" id="A0A8K1FZ69"/>
<name>A0A8K1FZ69_9PASS</name>
<gene>
    <name evidence="1" type="ORF">HGM15179_018369</name>
</gene>
<organism evidence="1 2">
    <name type="scientific">Zosterops borbonicus</name>
    <dbReference type="NCBI Taxonomy" id="364589"/>
    <lineage>
        <taxon>Eukaryota</taxon>
        <taxon>Metazoa</taxon>
        <taxon>Chordata</taxon>
        <taxon>Craniata</taxon>
        <taxon>Vertebrata</taxon>
        <taxon>Euteleostomi</taxon>
        <taxon>Archelosauria</taxon>
        <taxon>Archosauria</taxon>
        <taxon>Dinosauria</taxon>
        <taxon>Saurischia</taxon>
        <taxon>Theropoda</taxon>
        <taxon>Coelurosauria</taxon>
        <taxon>Aves</taxon>
        <taxon>Neognathae</taxon>
        <taxon>Neoaves</taxon>
        <taxon>Telluraves</taxon>
        <taxon>Australaves</taxon>
        <taxon>Passeriformes</taxon>
        <taxon>Sylvioidea</taxon>
        <taxon>Zosteropidae</taxon>
        <taxon>Zosterops</taxon>
    </lineage>
</organism>
<evidence type="ECO:0000313" key="1">
    <source>
        <dbReference type="EMBL" id="TRZ08742.1"/>
    </source>
</evidence>